<comment type="similarity">
    <text evidence="3">Belongs to the peptidase M13 family.</text>
</comment>
<dbReference type="KEGG" id="foc:113203131"/>
<comment type="subcellular location">
    <subcellularLocation>
        <location evidence="2">Cell membrane</location>
        <topology evidence="2">Single-pass type II membrane protein</topology>
    </subcellularLocation>
</comment>
<evidence type="ECO:0000256" key="8">
    <source>
        <dbReference type="ARBA" id="ARBA00023049"/>
    </source>
</evidence>
<feature type="region of interest" description="Disordered" evidence="9">
    <location>
        <begin position="362"/>
        <end position="383"/>
    </location>
</feature>
<evidence type="ECO:0000256" key="10">
    <source>
        <dbReference type="SAM" id="Phobius"/>
    </source>
</evidence>
<dbReference type="GO" id="GO:0005886">
    <property type="term" value="C:plasma membrane"/>
    <property type="evidence" value="ECO:0007669"/>
    <property type="project" value="UniProtKB-SubCell"/>
</dbReference>
<keyword evidence="13" id="KW-1185">Reference proteome</keyword>
<keyword evidence="7" id="KW-0862">Zinc</keyword>
<evidence type="ECO:0000313" key="13">
    <source>
        <dbReference type="Proteomes" id="UP000504606"/>
    </source>
</evidence>
<evidence type="ECO:0000256" key="1">
    <source>
        <dbReference type="ARBA" id="ARBA00001947"/>
    </source>
</evidence>
<dbReference type="InterPro" id="IPR000718">
    <property type="entry name" value="Peptidase_M13"/>
</dbReference>
<evidence type="ECO:0000256" key="6">
    <source>
        <dbReference type="ARBA" id="ARBA00022801"/>
    </source>
</evidence>
<dbReference type="InterPro" id="IPR042089">
    <property type="entry name" value="Peptidase_M13_dom_2"/>
</dbReference>
<keyword evidence="5" id="KW-0479">Metal-binding</keyword>
<keyword evidence="10" id="KW-0472">Membrane</keyword>
<keyword evidence="10" id="KW-1133">Transmembrane helix</keyword>
<feature type="region of interest" description="Disordered" evidence="9">
    <location>
        <begin position="1"/>
        <end position="37"/>
    </location>
</feature>
<dbReference type="GeneID" id="113203131"/>
<gene>
    <name evidence="14" type="primary">LOC113203131</name>
</gene>
<evidence type="ECO:0000256" key="9">
    <source>
        <dbReference type="SAM" id="MobiDB-lite"/>
    </source>
</evidence>
<evidence type="ECO:0000259" key="11">
    <source>
        <dbReference type="Pfam" id="PF01431"/>
    </source>
</evidence>
<dbReference type="InterPro" id="IPR024079">
    <property type="entry name" value="MetalloPept_cat_dom_sf"/>
</dbReference>
<evidence type="ECO:0000256" key="3">
    <source>
        <dbReference type="ARBA" id="ARBA00007357"/>
    </source>
</evidence>
<proteinExistence type="inferred from homology"/>
<feature type="domain" description="Peptidase M13 N-terminal" evidence="12">
    <location>
        <begin position="211"/>
        <end position="319"/>
    </location>
</feature>
<feature type="compositionally biased region" description="Low complexity" evidence="9">
    <location>
        <begin position="1"/>
        <end position="16"/>
    </location>
</feature>
<dbReference type="Pfam" id="PF05649">
    <property type="entry name" value="Peptidase_M13_N"/>
    <property type="match status" value="2"/>
</dbReference>
<dbReference type="GO" id="GO:0004222">
    <property type="term" value="F:metalloendopeptidase activity"/>
    <property type="evidence" value="ECO:0007669"/>
    <property type="project" value="InterPro"/>
</dbReference>
<dbReference type="RefSeq" id="XP_026273432.2">
    <property type="nucleotide sequence ID" value="XM_026417647.2"/>
</dbReference>
<dbReference type="GO" id="GO:0016485">
    <property type="term" value="P:protein processing"/>
    <property type="evidence" value="ECO:0007669"/>
    <property type="project" value="TreeGrafter"/>
</dbReference>
<evidence type="ECO:0000256" key="4">
    <source>
        <dbReference type="ARBA" id="ARBA00022670"/>
    </source>
</evidence>
<keyword evidence="6" id="KW-0378">Hydrolase</keyword>
<evidence type="ECO:0000256" key="2">
    <source>
        <dbReference type="ARBA" id="ARBA00004401"/>
    </source>
</evidence>
<feature type="transmembrane region" description="Helical" evidence="10">
    <location>
        <begin position="63"/>
        <end position="85"/>
    </location>
</feature>
<dbReference type="PANTHER" id="PTHR11733">
    <property type="entry name" value="ZINC METALLOPROTEASE FAMILY M13 NEPRILYSIN-RELATED"/>
    <property type="match status" value="1"/>
</dbReference>
<dbReference type="Gene3D" id="3.40.390.10">
    <property type="entry name" value="Collagenase (Catalytic Domain)"/>
    <property type="match status" value="2"/>
</dbReference>
<organism evidence="13 14">
    <name type="scientific">Frankliniella occidentalis</name>
    <name type="common">Western flower thrips</name>
    <name type="synonym">Euthrips occidentalis</name>
    <dbReference type="NCBI Taxonomy" id="133901"/>
    <lineage>
        <taxon>Eukaryota</taxon>
        <taxon>Metazoa</taxon>
        <taxon>Ecdysozoa</taxon>
        <taxon>Arthropoda</taxon>
        <taxon>Hexapoda</taxon>
        <taxon>Insecta</taxon>
        <taxon>Pterygota</taxon>
        <taxon>Neoptera</taxon>
        <taxon>Paraneoptera</taxon>
        <taxon>Thysanoptera</taxon>
        <taxon>Terebrantia</taxon>
        <taxon>Thripoidea</taxon>
        <taxon>Thripidae</taxon>
        <taxon>Frankliniella</taxon>
    </lineage>
</organism>
<dbReference type="Pfam" id="PF01431">
    <property type="entry name" value="Peptidase_M13"/>
    <property type="match status" value="1"/>
</dbReference>
<sequence>MKSAYAPSSSAAGAAGADEHQQHGGLGEEEAGAGAPGAPRGAGAWLCCMPCAWLRGHAGVHRAALTSATLLVTALLVASPVLFLITSKPQERNFNLPCDAPDSDGCKGGFRECTSEICRLMGKKIGSMLNHSVQPCDDFYQFSCGDWSYSKEKAWSRIPWSSFSNMAKSQERAAAAAASAAAAPLPWMEEDELTLGRRSPRHSPPPPASGVASLQSSIERQVQRLLEKASGTRFDKIGQFYEGCLRAGDKRLALTPRKSMLNLLDELGGYQPMNATPDINKLLASIATLNGGPMFRLSADQDLQNRSRYALYVDTPKLPWMATHPTFYSEHLVQPGPLPHLRALLPPPQPDFYANLGNVRHRRRSEAGNSSTNSSSSSSSSSGDTFAFAYVKERLHEKRLYRVDRLLGIFLPSSLSQKDRRAMAQSILHFVTSLAKAIPREKNLLYTTKDLSSFIEMSFTLDEMQKKFDFLDWKGIFMDVFNATEIQDNLTVYVLPPQYLAEVARLLPRFQPSVVHNGLLMIFATDSLLELVDVTDAPDWAVKCTRVTMQVFPKAVGALYASVWPHEDLENLRESLANLLELLKDTTVKRLQHVPWMDEDSRAAALTKMRNLKGRFLAPPRFFNETWVEKELSKITVDPNDFFGNVFRRFREGRMDMTKLSQAPPPVSWAYPFVANAYYDPTSNAVVVPLAMVSQLYTYGIAPRYLWLAQLGNTLAHELMHSFDINGWHFDERGEAASWMTPATRLKLTARIQCLVNQYAATFSHSVRLFGRSHSVAFDWNVTSNENLADIGALQVSYDAWLDLHRANPDFRLPSVDLTPHQLFFVGVAQNYCYEISDEWYVTMVEIDEHTPFRERVNGMMMNSEGFAEAFKCPPTASLAKFRKCSVW</sequence>
<reference evidence="14" key="1">
    <citation type="submission" date="2025-08" db="UniProtKB">
        <authorList>
            <consortium name="RefSeq"/>
        </authorList>
    </citation>
    <scope>IDENTIFICATION</scope>
    <source>
        <tissue evidence="14">Whole organism</tissue>
    </source>
</reference>
<evidence type="ECO:0000256" key="5">
    <source>
        <dbReference type="ARBA" id="ARBA00022723"/>
    </source>
</evidence>
<keyword evidence="4" id="KW-0645">Protease</keyword>
<dbReference type="OrthoDB" id="2016263at2759"/>
<dbReference type="InterPro" id="IPR008753">
    <property type="entry name" value="Peptidase_M13_N"/>
</dbReference>
<evidence type="ECO:0000313" key="14">
    <source>
        <dbReference type="RefSeq" id="XP_026273432.2"/>
    </source>
</evidence>
<dbReference type="CDD" id="cd08662">
    <property type="entry name" value="M13"/>
    <property type="match status" value="1"/>
</dbReference>
<dbReference type="Gene3D" id="1.10.1380.10">
    <property type="entry name" value="Neutral endopeptidase , domain2"/>
    <property type="match status" value="3"/>
</dbReference>
<keyword evidence="10" id="KW-0812">Transmembrane</keyword>
<accession>A0A6J1RXC0</accession>
<comment type="cofactor">
    <cofactor evidence="1">
        <name>Zn(2+)</name>
        <dbReference type="ChEBI" id="CHEBI:29105"/>
    </cofactor>
</comment>
<evidence type="ECO:0000259" key="12">
    <source>
        <dbReference type="Pfam" id="PF05649"/>
    </source>
</evidence>
<feature type="compositionally biased region" description="Low complexity" evidence="9">
    <location>
        <begin position="369"/>
        <end position="382"/>
    </location>
</feature>
<name>A0A6J1RXC0_FRAOC</name>
<dbReference type="PROSITE" id="PS51885">
    <property type="entry name" value="NEPRILYSIN"/>
    <property type="match status" value="1"/>
</dbReference>
<feature type="domain" description="Peptidase M13 N-terminal" evidence="12">
    <location>
        <begin position="417"/>
        <end position="616"/>
    </location>
</feature>
<feature type="domain" description="Peptidase M13 C-terminal" evidence="11">
    <location>
        <begin position="676"/>
        <end position="887"/>
    </location>
</feature>
<dbReference type="Proteomes" id="UP000504606">
    <property type="component" value="Unplaced"/>
</dbReference>
<dbReference type="SUPFAM" id="SSF55486">
    <property type="entry name" value="Metalloproteases ('zincins'), catalytic domain"/>
    <property type="match status" value="2"/>
</dbReference>
<keyword evidence="8" id="KW-0482">Metalloprotease</keyword>
<dbReference type="AlphaFoldDB" id="A0A6J1RXC0"/>
<evidence type="ECO:0000256" key="7">
    <source>
        <dbReference type="ARBA" id="ARBA00022833"/>
    </source>
</evidence>
<dbReference type="GO" id="GO:0046872">
    <property type="term" value="F:metal ion binding"/>
    <property type="evidence" value="ECO:0007669"/>
    <property type="project" value="UniProtKB-KW"/>
</dbReference>
<dbReference type="PANTHER" id="PTHR11733:SF167">
    <property type="entry name" value="FI17812P1-RELATED"/>
    <property type="match status" value="1"/>
</dbReference>
<protein>
    <submittedName>
        <fullName evidence="14">Endothelin-converting enzyme 2 isoform X1</fullName>
    </submittedName>
</protein>
<dbReference type="InterPro" id="IPR018497">
    <property type="entry name" value="Peptidase_M13_C"/>
</dbReference>